<dbReference type="Gene3D" id="1.10.10.10">
    <property type="entry name" value="Winged helix-like DNA-binding domain superfamily/Winged helix DNA-binding domain"/>
    <property type="match status" value="1"/>
</dbReference>
<dbReference type="RefSeq" id="WP_043810206.1">
    <property type="nucleotide sequence ID" value="NZ_JOEF01000002.1"/>
</dbReference>
<evidence type="ECO:0000256" key="1">
    <source>
        <dbReference type="ARBA" id="ARBA00023015"/>
    </source>
</evidence>
<evidence type="ECO:0000259" key="4">
    <source>
        <dbReference type="PROSITE" id="PS50949"/>
    </source>
</evidence>
<dbReference type="Pfam" id="PF00392">
    <property type="entry name" value="GntR"/>
    <property type="match status" value="1"/>
</dbReference>
<sequence>MKKVERRGLSGDAADRIRDAILDGTFLPGTALREVELAGTLGVSRGAIREALAMLEHEGLVQSEWHRGTRVTDVTPEVAEEVYTLRATIERLASTLAAQRATPEELAELDEVVDRMAAAVESGADAVDLLALDIEFHDRVYRAARHRRLLEAWLALRSSVRLCQLTRIRLGRAGYRGLVVDEHRELVDLLRGTAEKRLARVAEEHVLGAMTALTRDLTVPAP</sequence>
<keyword evidence="6" id="KW-1185">Reference proteome</keyword>
<evidence type="ECO:0000313" key="5">
    <source>
        <dbReference type="EMBL" id="SDN17977.1"/>
    </source>
</evidence>
<dbReference type="GO" id="GO:0003677">
    <property type="term" value="F:DNA binding"/>
    <property type="evidence" value="ECO:0007669"/>
    <property type="project" value="UniProtKB-KW"/>
</dbReference>
<reference evidence="5 6" key="1">
    <citation type="submission" date="2016-10" db="EMBL/GenBank/DDBJ databases">
        <authorList>
            <person name="de Groot N.N."/>
        </authorList>
    </citation>
    <scope>NUCLEOTIDE SEQUENCE [LARGE SCALE GENOMIC DNA]</scope>
    <source>
        <strain evidence="5 6">DSM 44149</strain>
    </source>
</reference>
<dbReference type="InterPro" id="IPR011711">
    <property type="entry name" value="GntR_C"/>
</dbReference>
<dbReference type="CDD" id="cd07377">
    <property type="entry name" value="WHTH_GntR"/>
    <property type="match status" value="1"/>
</dbReference>
<protein>
    <submittedName>
        <fullName evidence="5">DNA-binding transcriptional regulator, GntR family</fullName>
    </submittedName>
</protein>
<dbReference type="GO" id="GO:0003700">
    <property type="term" value="F:DNA-binding transcription factor activity"/>
    <property type="evidence" value="ECO:0007669"/>
    <property type="project" value="InterPro"/>
</dbReference>
<dbReference type="InterPro" id="IPR036388">
    <property type="entry name" value="WH-like_DNA-bd_sf"/>
</dbReference>
<dbReference type="EMBL" id="LT629701">
    <property type="protein sequence ID" value="SDN17977.1"/>
    <property type="molecule type" value="Genomic_DNA"/>
</dbReference>
<dbReference type="SMART" id="SM00345">
    <property type="entry name" value="HTH_GNTR"/>
    <property type="match status" value="1"/>
</dbReference>
<name>A0A1G9ZA69_ALLAB</name>
<dbReference type="PROSITE" id="PS50949">
    <property type="entry name" value="HTH_GNTR"/>
    <property type="match status" value="1"/>
</dbReference>
<dbReference type="PRINTS" id="PR00035">
    <property type="entry name" value="HTHGNTR"/>
</dbReference>
<dbReference type="SUPFAM" id="SSF46785">
    <property type="entry name" value="Winged helix' DNA-binding domain"/>
    <property type="match status" value="1"/>
</dbReference>
<dbReference type="OrthoDB" id="5243844at2"/>
<dbReference type="Pfam" id="PF07729">
    <property type="entry name" value="FCD"/>
    <property type="match status" value="1"/>
</dbReference>
<gene>
    <name evidence="5" type="ORF">SAMN04489726_5360</name>
</gene>
<dbReference type="STRING" id="211114.SAMN04489726_5360"/>
<evidence type="ECO:0000256" key="2">
    <source>
        <dbReference type="ARBA" id="ARBA00023125"/>
    </source>
</evidence>
<dbReference type="eggNOG" id="COG1802">
    <property type="taxonomic scope" value="Bacteria"/>
</dbReference>
<dbReference type="Gene3D" id="1.20.120.530">
    <property type="entry name" value="GntR ligand-binding domain-like"/>
    <property type="match status" value="1"/>
</dbReference>
<accession>A0A1G9ZA69</accession>
<evidence type="ECO:0000256" key="3">
    <source>
        <dbReference type="ARBA" id="ARBA00023163"/>
    </source>
</evidence>
<dbReference type="InterPro" id="IPR036390">
    <property type="entry name" value="WH_DNA-bd_sf"/>
</dbReference>
<keyword evidence="2 5" id="KW-0238">DNA-binding</keyword>
<dbReference type="InterPro" id="IPR008920">
    <property type="entry name" value="TF_FadR/GntR_C"/>
</dbReference>
<dbReference type="InterPro" id="IPR000524">
    <property type="entry name" value="Tscrpt_reg_HTH_GntR"/>
</dbReference>
<dbReference type="PANTHER" id="PTHR43537">
    <property type="entry name" value="TRANSCRIPTIONAL REGULATOR, GNTR FAMILY"/>
    <property type="match status" value="1"/>
</dbReference>
<dbReference type="AlphaFoldDB" id="A0A1G9ZA69"/>
<dbReference type="SMART" id="SM00895">
    <property type="entry name" value="FCD"/>
    <property type="match status" value="1"/>
</dbReference>
<proteinExistence type="predicted"/>
<organism evidence="5 6">
    <name type="scientific">Allokutzneria albata</name>
    <name type="common">Kibdelosporangium albatum</name>
    <dbReference type="NCBI Taxonomy" id="211114"/>
    <lineage>
        <taxon>Bacteria</taxon>
        <taxon>Bacillati</taxon>
        <taxon>Actinomycetota</taxon>
        <taxon>Actinomycetes</taxon>
        <taxon>Pseudonocardiales</taxon>
        <taxon>Pseudonocardiaceae</taxon>
        <taxon>Allokutzneria</taxon>
    </lineage>
</organism>
<keyword evidence="3" id="KW-0804">Transcription</keyword>
<feature type="domain" description="HTH gntR-type" evidence="4">
    <location>
        <begin position="7"/>
        <end position="74"/>
    </location>
</feature>
<dbReference type="Proteomes" id="UP000183376">
    <property type="component" value="Chromosome I"/>
</dbReference>
<dbReference type="PANTHER" id="PTHR43537:SF24">
    <property type="entry name" value="GLUCONATE OPERON TRANSCRIPTIONAL REPRESSOR"/>
    <property type="match status" value="1"/>
</dbReference>
<evidence type="ECO:0000313" key="6">
    <source>
        <dbReference type="Proteomes" id="UP000183376"/>
    </source>
</evidence>
<dbReference type="SUPFAM" id="SSF48008">
    <property type="entry name" value="GntR ligand-binding domain-like"/>
    <property type="match status" value="1"/>
</dbReference>
<keyword evidence="1" id="KW-0805">Transcription regulation</keyword>